<keyword evidence="1" id="KW-0175">Coiled coil</keyword>
<dbReference type="PANTHER" id="PTHR34220:SF7">
    <property type="entry name" value="SENSOR HISTIDINE KINASE YPDA"/>
    <property type="match status" value="1"/>
</dbReference>
<feature type="domain" description="Signal transduction histidine kinase internal region" evidence="3">
    <location>
        <begin position="355"/>
        <end position="432"/>
    </location>
</feature>
<dbReference type="Gene3D" id="3.30.450.20">
    <property type="entry name" value="PAS domain"/>
    <property type="match status" value="1"/>
</dbReference>
<evidence type="ECO:0000256" key="1">
    <source>
        <dbReference type="SAM" id="Coils"/>
    </source>
</evidence>
<evidence type="ECO:0000259" key="3">
    <source>
        <dbReference type="Pfam" id="PF06580"/>
    </source>
</evidence>
<dbReference type="InterPro" id="IPR050640">
    <property type="entry name" value="Bact_2-comp_sensor_kinase"/>
</dbReference>
<evidence type="ECO:0000256" key="2">
    <source>
        <dbReference type="SAM" id="Phobius"/>
    </source>
</evidence>
<evidence type="ECO:0000313" key="4">
    <source>
        <dbReference type="EMBL" id="SHK28484.1"/>
    </source>
</evidence>
<keyword evidence="2" id="KW-1133">Transmembrane helix</keyword>
<dbReference type="Proteomes" id="UP000184474">
    <property type="component" value="Unassembled WGS sequence"/>
</dbReference>
<name>A0A1M6R7P2_REIAG</name>
<protein>
    <submittedName>
        <fullName evidence="4">Histidine kinase</fullName>
    </submittedName>
</protein>
<gene>
    <name evidence="4" type="ORF">SAMN04488028_10468</name>
</gene>
<dbReference type="GO" id="GO:0016020">
    <property type="term" value="C:membrane"/>
    <property type="evidence" value="ECO:0007669"/>
    <property type="project" value="InterPro"/>
</dbReference>
<proteinExistence type="predicted"/>
<feature type="coiled-coil region" evidence="1">
    <location>
        <begin position="318"/>
        <end position="362"/>
    </location>
</feature>
<keyword evidence="4" id="KW-0418">Kinase</keyword>
<dbReference type="GO" id="GO:0000155">
    <property type="term" value="F:phosphorelay sensor kinase activity"/>
    <property type="evidence" value="ECO:0007669"/>
    <property type="project" value="InterPro"/>
</dbReference>
<organism evidence="4 5">
    <name type="scientific">Reichenbachiella agariperforans</name>
    <dbReference type="NCBI Taxonomy" id="156994"/>
    <lineage>
        <taxon>Bacteria</taxon>
        <taxon>Pseudomonadati</taxon>
        <taxon>Bacteroidota</taxon>
        <taxon>Cytophagia</taxon>
        <taxon>Cytophagales</taxon>
        <taxon>Reichenbachiellaceae</taxon>
        <taxon>Reichenbachiella</taxon>
    </lineage>
</organism>
<dbReference type="PANTHER" id="PTHR34220">
    <property type="entry name" value="SENSOR HISTIDINE KINASE YPDA"/>
    <property type="match status" value="1"/>
</dbReference>
<accession>A0A1M6R7P2</accession>
<keyword evidence="2" id="KW-0812">Transmembrane</keyword>
<feature type="transmembrane region" description="Helical" evidence="2">
    <location>
        <begin position="300"/>
        <end position="321"/>
    </location>
</feature>
<evidence type="ECO:0000313" key="5">
    <source>
        <dbReference type="Proteomes" id="UP000184474"/>
    </source>
</evidence>
<sequence>MQMGFLLNIKRHQHYFYISIFLVGLFFVIIGLITSKITDVTEELVVEVIREKHVAQQNALSFEINALDLYMTDVENTFSNGLSSDQLVSRLGLISELTLTNEKIVNSWVMVFQKGELIDKFSSRILGAEEWAGIALEAEALMALTMESTINKIVRTDSSTLERKMIMGKSTKGDVIIFGYDVDLIRFWEYYSQNYSSRGGYNVLFNGDGICMLHPDPKYIGQAIEFYFEEVSIQDVLNNEEGSKGIFPFIQIQAVSEYLGLEVMRYYSVIETNRKHDVIQVASFPIQINIEESLLDTKRYFYWIGLLTLVTFIMILGLSRFQLKREFVKNRVTEKEKEHLKLMNEKYQRENAVLQLRRLKRKMNPHFLFNALNSLIMLIETNPELSQEFVLKLSEVYRYLLKDRQGNLITVKEEMEFLQQYIFLQKIRFSTSLNVSILYEDGGMSMTKSIPLLALETLVENAIKHNEITKTNPLYIEIKVKEDQIVVSNNYNPRAVADSHHLGLEYLKNSYEYYEVSTFRARVVGDQYICCLPLLTV</sequence>
<dbReference type="InterPro" id="IPR010559">
    <property type="entry name" value="Sig_transdc_His_kin_internal"/>
</dbReference>
<feature type="transmembrane region" description="Helical" evidence="2">
    <location>
        <begin position="15"/>
        <end position="33"/>
    </location>
</feature>
<dbReference type="STRING" id="156994.SAMN04488028_10468"/>
<keyword evidence="4" id="KW-0808">Transferase</keyword>
<keyword evidence="5" id="KW-1185">Reference proteome</keyword>
<reference evidence="5" key="1">
    <citation type="submission" date="2016-11" db="EMBL/GenBank/DDBJ databases">
        <authorList>
            <person name="Varghese N."/>
            <person name="Submissions S."/>
        </authorList>
    </citation>
    <scope>NUCLEOTIDE SEQUENCE [LARGE SCALE GENOMIC DNA]</scope>
    <source>
        <strain evidence="5">DSM 26134</strain>
    </source>
</reference>
<dbReference type="Pfam" id="PF06580">
    <property type="entry name" value="His_kinase"/>
    <property type="match status" value="1"/>
</dbReference>
<keyword evidence="2" id="KW-0472">Membrane</keyword>
<dbReference type="EMBL" id="FRAA01000004">
    <property type="protein sequence ID" value="SHK28484.1"/>
    <property type="molecule type" value="Genomic_DNA"/>
</dbReference>
<dbReference type="AlphaFoldDB" id="A0A1M6R7P2"/>